<evidence type="ECO:0000256" key="10">
    <source>
        <dbReference type="ARBA" id="ARBA00022915"/>
    </source>
</evidence>
<evidence type="ECO:0000256" key="6">
    <source>
        <dbReference type="ARBA" id="ARBA00013120"/>
    </source>
</evidence>
<dbReference type="InterPro" id="IPR012280">
    <property type="entry name" value="Semialdhyde_DH_dimer_dom"/>
</dbReference>
<dbReference type="PANTHER" id="PTHR46278">
    <property type="entry name" value="DEHYDROGENASE, PUTATIVE-RELATED"/>
    <property type="match status" value="1"/>
</dbReference>
<dbReference type="EMBL" id="FPHN01000146">
    <property type="protein sequence ID" value="SFV62658.1"/>
    <property type="molecule type" value="Genomic_DNA"/>
</dbReference>
<dbReference type="UniPathway" id="UPA00051">
    <property type="reaction ID" value="UER00464"/>
</dbReference>
<evidence type="ECO:0000256" key="12">
    <source>
        <dbReference type="ARBA" id="ARBA00023154"/>
    </source>
</evidence>
<feature type="domain" description="Semialdehyde dehydrogenase NAD-binding" evidence="15">
    <location>
        <begin position="5"/>
        <end position="122"/>
    </location>
</feature>
<keyword evidence="10" id="KW-0220">Diaminopimelate biosynthesis</keyword>
<evidence type="ECO:0000256" key="11">
    <source>
        <dbReference type="ARBA" id="ARBA00023002"/>
    </source>
</evidence>
<keyword evidence="12" id="KW-0457">Lysine biosynthesis</keyword>
<dbReference type="InterPro" id="IPR036291">
    <property type="entry name" value="NAD(P)-bd_dom_sf"/>
</dbReference>
<dbReference type="UniPathway" id="UPA00034">
    <property type="reaction ID" value="UER00016"/>
</dbReference>
<dbReference type="HAMAP" id="MF_02121">
    <property type="entry name" value="ASADH"/>
    <property type="match status" value="1"/>
</dbReference>
<dbReference type="UniPathway" id="UPA00050">
    <property type="reaction ID" value="UER00463"/>
</dbReference>
<dbReference type="GO" id="GO:0009089">
    <property type="term" value="P:lysine biosynthetic process via diaminopimelate"/>
    <property type="evidence" value="ECO:0007669"/>
    <property type="project" value="UniProtKB-UniPathway"/>
</dbReference>
<dbReference type="GO" id="GO:0009086">
    <property type="term" value="P:methionine biosynthetic process"/>
    <property type="evidence" value="ECO:0007669"/>
    <property type="project" value="UniProtKB-KW"/>
</dbReference>
<comment type="subunit">
    <text evidence="5">Homodimer.</text>
</comment>
<dbReference type="GO" id="GO:0046983">
    <property type="term" value="F:protein dimerization activity"/>
    <property type="evidence" value="ECO:0007669"/>
    <property type="project" value="InterPro"/>
</dbReference>
<evidence type="ECO:0000256" key="1">
    <source>
        <dbReference type="ARBA" id="ARBA00005021"/>
    </source>
</evidence>
<dbReference type="InterPro" id="IPR012080">
    <property type="entry name" value="Asp_semialdehyde_DH"/>
</dbReference>
<keyword evidence="11 16" id="KW-0560">Oxidoreductase</keyword>
<keyword evidence="8" id="KW-0791">Threonine biosynthesis</keyword>
<dbReference type="GO" id="GO:0019877">
    <property type="term" value="P:diaminopimelate biosynthetic process"/>
    <property type="evidence" value="ECO:0007669"/>
    <property type="project" value="UniProtKB-KW"/>
</dbReference>
<dbReference type="SMART" id="SM00859">
    <property type="entry name" value="Semialdhyde_dh"/>
    <property type="match status" value="1"/>
</dbReference>
<dbReference type="GO" id="GO:0004073">
    <property type="term" value="F:aspartate-semialdehyde dehydrogenase activity"/>
    <property type="evidence" value="ECO:0007669"/>
    <property type="project" value="UniProtKB-EC"/>
</dbReference>
<evidence type="ECO:0000256" key="3">
    <source>
        <dbReference type="ARBA" id="ARBA00005097"/>
    </source>
</evidence>
<dbReference type="PROSITE" id="PS01103">
    <property type="entry name" value="ASD"/>
    <property type="match status" value="1"/>
</dbReference>
<dbReference type="InterPro" id="IPR005986">
    <property type="entry name" value="Asp_semialdehyde_DH_beta"/>
</dbReference>
<dbReference type="PANTHER" id="PTHR46278:SF2">
    <property type="entry name" value="ASPARTATE-SEMIALDEHYDE DEHYDROGENASE"/>
    <property type="match status" value="1"/>
</dbReference>
<gene>
    <name evidence="16" type="ORF">MNB_SV-14-148</name>
</gene>
<dbReference type="InterPro" id="IPR000319">
    <property type="entry name" value="Asp-semialdehyde_DH_CS"/>
</dbReference>
<dbReference type="EC" id="1.2.1.11" evidence="6"/>
<protein>
    <recommendedName>
        <fullName evidence="6">aspartate-semialdehyde dehydrogenase</fullName>
        <ecNumber evidence="6">1.2.1.11</ecNumber>
    </recommendedName>
</protein>
<dbReference type="CDD" id="cd02316">
    <property type="entry name" value="VcASADH2_like_N"/>
    <property type="match status" value="1"/>
</dbReference>
<dbReference type="Gene3D" id="3.40.50.720">
    <property type="entry name" value="NAD(P)-binding Rossmann-like Domain"/>
    <property type="match status" value="1"/>
</dbReference>
<dbReference type="SUPFAM" id="SSF55347">
    <property type="entry name" value="Glyceraldehyde-3-phosphate dehydrogenase-like, C-terminal domain"/>
    <property type="match status" value="1"/>
</dbReference>
<name>A0A1W1C9Y7_9ZZZZ</name>
<evidence type="ECO:0000256" key="5">
    <source>
        <dbReference type="ARBA" id="ARBA00011738"/>
    </source>
</evidence>
<dbReference type="GO" id="GO:0050661">
    <property type="term" value="F:NADP binding"/>
    <property type="evidence" value="ECO:0007669"/>
    <property type="project" value="InterPro"/>
</dbReference>
<evidence type="ECO:0000256" key="7">
    <source>
        <dbReference type="ARBA" id="ARBA00022605"/>
    </source>
</evidence>
<proteinExistence type="inferred from homology"/>
<dbReference type="NCBIfam" id="NF011456">
    <property type="entry name" value="PRK14874.1"/>
    <property type="match status" value="1"/>
</dbReference>
<dbReference type="SUPFAM" id="SSF51735">
    <property type="entry name" value="NAD(P)-binding Rossmann-fold domains"/>
    <property type="match status" value="1"/>
</dbReference>
<keyword evidence="13" id="KW-0486">Methionine biosynthesis</keyword>
<organism evidence="16">
    <name type="scientific">hydrothermal vent metagenome</name>
    <dbReference type="NCBI Taxonomy" id="652676"/>
    <lineage>
        <taxon>unclassified sequences</taxon>
        <taxon>metagenomes</taxon>
        <taxon>ecological metagenomes</taxon>
    </lineage>
</organism>
<dbReference type="Pfam" id="PF02774">
    <property type="entry name" value="Semialdhyde_dhC"/>
    <property type="match status" value="1"/>
</dbReference>
<accession>A0A1W1C9Y7</accession>
<dbReference type="PIRSF" id="PIRSF000148">
    <property type="entry name" value="ASA_dh"/>
    <property type="match status" value="1"/>
</dbReference>
<dbReference type="AlphaFoldDB" id="A0A1W1C9Y7"/>
<evidence type="ECO:0000256" key="13">
    <source>
        <dbReference type="ARBA" id="ARBA00023167"/>
    </source>
</evidence>
<dbReference type="GO" id="GO:0009097">
    <property type="term" value="P:isoleucine biosynthetic process"/>
    <property type="evidence" value="ECO:0007669"/>
    <property type="project" value="InterPro"/>
</dbReference>
<sequence length="343" mass="38087">MKQYNVAVVGASGAVGEELFRVLEEQNFPVGDLLPLASANSAGNYIEFANKEYKIEELTETVFEGRNIDIAFFSAGGSISAKYAKYAVESGAVVIDNTSHFRMVDAVPLVVPEVNPEDIELWEDTGIIANPNCSTIQMVQLLKPLHDLYGIKRVDVSTYQATSGAGKAGMEELVRQMQDFFAFKLDETKVEAFAHQIALNVIPHIDVPQENGYTKEEMKMVLETNKIMHSDFAVSATCVRVPVLRSHSESITITFKEGVDVSVDMAREVLSNFENVKVIDDLENNEYPMPIISTDTDETYVGRIRKDIYSANILHIWGVADQVRVGAATNAVRIAQKWIKLED</sequence>
<evidence type="ECO:0000256" key="2">
    <source>
        <dbReference type="ARBA" id="ARBA00005076"/>
    </source>
</evidence>
<dbReference type="Pfam" id="PF01118">
    <property type="entry name" value="Semialdhyde_dh"/>
    <property type="match status" value="1"/>
</dbReference>
<evidence type="ECO:0000259" key="15">
    <source>
        <dbReference type="SMART" id="SM00859"/>
    </source>
</evidence>
<keyword evidence="7" id="KW-0028">Amino-acid biosynthesis</keyword>
<evidence type="ECO:0000256" key="4">
    <source>
        <dbReference type="ARBA" id="ARBA00010584"/>
    </source>
</evidence>
<reference evidence="16" key="1">
    <citation type="submission" date="2016-10" db="EMBL/GenBank/DDBJ databases">
        <authorList>
            <person name="de Groot N.N."/>
        </authorList>
    </citation>
    <scope>NUCLEOTIDE SEQUENCE</scope>
</reference>
<evidence type="ECO:0000256" key="9">
    <source>
        <dbReference type="ARBA" id="ARBA00022857"/>
    </source>
</evidence>
<comment type="pathway">
    <text evidence="1">Amino-acid biosynthesis; L-methionine biosynthesis via de novo pathway; L-homoserine from L-aspartate: step 2/3.</text>
</comment>
<evidence type="ECO:0000256" key="14">
    <source>
        <dbReference type="ARBA" id="ARBA00047891"/>
    </source>
</evidence>
<evidence type="ECO:0000256" key="8">
    <source>
        <dbReference type="ARBA" id="ARBA00022697"/>
    </source>
</evidence>
<dbReference type="Gene3D" id="3.30.360.10">
    <property type="entry name" value="Dihydrodipicolinate Reductase, domain 2"/>
    <property type="match status" value="1"/>
</dbReference>
<dbReference type="CDD" id="cd18131">
    <property type="entry name" value="ASADH_C_bac_euk_like"/>
    <property type="match status" value="1"/>
</dbReference>
<dbReference type="InterPro" id="IPR000534">
    <property type="entry name" value="Semialdehyde_DH_NAD-bd"/>
</dbReference>
<comment type="catalytic activity">
    <reaction evidence="14">
        <text>L-aspartate 4-semialdehyde + phosphate + NADP(+) = 4-phospho-L-aspartate + NADPH + H(+)</text>
        <dbReference type="Rhea" id="RHEA:24284"/>
        <dbReference type="ChEBI" id="CHEBI:15378"/>
        <dbReference type="ChEBI" id="CHEBI:43474"/>
        <dbReference type="ChEBI" id="CHEBI:57535"/>
        <dbReference type="ChEBI" id="CHEBI:57783"/>
        <dbReference type="ChEBI" id="CHEBI:58349"/>
        <dbReference type="ChEBI" id="CHEBI:537519"/>
        <dbReference type="EC" id="1.2.1.11"/>
    </reaction>
</comment>
<dbReference type="NCBIfam" id="TIGR01296">
    <property type="entry name" value="asd_B"/>
    <property type="match status" value="1"/>
</dbReference>
<keyword evidence="9" id="KW-0521">NADP</keyword>
<comment type="pathway">
    <text evidence="2">Amino-acid biosynthesis; L-lysine biosynthesis via DAP pathway; (S)-tetrahydrodipicolinate from L-aspartate: step 2/4.</text>
</comment>
<evidence type="ECO:0000313" key="16">
    <source>
        <dbReference type="EMBL" id="SFV62658.1"/>
    </source>
</evidence>
<comment type="similarity">
    <text evidence="4">Belongs to the aspartate-semialdehyde dehydrogenase family.</text>
</comment>
<dbReference type="GO" id="GO:0051287">
    <property type="term" value="F:NAD binding"/>
    <property type="evidence" value="ECO:0007669"/>
    <property type="project" value="InterPro"/>
</dbReference>
<comment type="pathway">
    <text evidence="3">Amino-acid biosynthesis; L-threonine biosynthesis; L-threonine from L-aspartate: step 2/5.</text>
</comment>
<dbReference type="GO" id="GO:0009088">
    <property type="term" value="P:threonine biosynthetic process"/>
    <property type="evidence" value="ECO:0007669"/>
    <property type="project" value="UniProtKB-UniPathway"/>
</dbReference>